<proteinExistence type="inferred from homology"/>
<organism evidence="13 14">
    <name type="scientific">Dulcicalothrix desertica PCC 7102</name>
    <dbReference type="NCBI Taxonomy" id="232991"/>
    <lineage>
        <taxon>Bacteria</taxon>
        <taxon>Bacillati</taxon>
        <taxon>Cyanobacteriota</taxon>
        <taxon>Cyanophyceae</taxon>
        <taxon>Nostocales</taxon>
        <taxon>Calotrichaceae</taxon>
        <taxon>Dulcicalothrix</taxon>
    </lineage>
</organism>
<evidence type="ECO:0000256" key="8">
    <source>
        <dbReference type="ARBA" id="ARBA00023136"/>
    </source>
</evidence>
<sequence>MLNPNLDEVQLTKDDYERYSRHLILPEVGLEGQKRLKAASVLCIGTGGLGSPLLLYLAAAGIGRIGIVDFDVVDTSNLQRQVIHGTSWVGKPKIESAKNRIHEINPYCQVDLYETRISSENALDIIRPYDVVIDGTDNFPTRYLTNDACVLLNKPNVYGSIFRFEGQATVFNYEGGPNYRDLYPEPPPPGMVPSCAEGGVLGILPGIIGIIQATEAVKIILGKGTTLSGRLLLYDALNMKFRELKLRPNPERPVIEKLIDYEQFCGIPQAKAEEAKQQMDMSEITVHDLKQLLDSGAKDFVLLDVRNPHEYEIAKIPGSVLIPLSDIESGSGVGQVKELLNGHRLVVHCKSGARSAKALGILKEAGIEGTNVIGGILAWSKEIDSSVPSY</sequence>
<gene>
    <name evidence="13" type="primary">moeB</name>
    <name evidence="13" type="ORF">DSM106972_040080</name>
</gene>
<dbReference type="Gene3D" id="3.40.250.10">
    <property type="entry name" value="Rhodanese-like domain"/>
    <property type="match status" value="1"/>
</dbReference>
<dbReference type="GO" id="GO:0005829">
    <property type="term" value="C:cytosol"/>
    <property type="evidence" value="ECO:0007669"/>
    <property type="project" value="TreeGrafter"/>
</dbReference>
<evidence type="ECO:0000256" key="3">
    <source>
        <dbReference type="ARBA" id="ARBA00022692"/>
    </source>
</evidence>
<dbReference type="GO" id="GO:0004792">
    <property type="term" value="F:thiosulfate-cyanide sulfurtransferase activity"/>
    <property type="evidence" value="ECO:0007669"/>
    <property type="project" value="TreeGrafter"/>
</dbReference>
<dbReference type="GO" id="GO:0008146">
    <property type="term" value="F:sulfotransferase activity"/>
    <property type="evidence" value="ECO:0007669"/>
    <property type="project" value="TreeGrafter"/>
</dbReference>
<dbReference type="NCBIfam" id="NF004281">
    <property type="entry name" value="PRK05690.1"/>
    <property type="match status" value="1"/>
</dbReference>
<comment type="similarity">
    <text evidence="10">In the N-terminal section; belongs to the HesA/MoeB/ThiF family.</text>
</comment>
<dbReference type="InterPro" id="IPR035985">
    <property type="entry name" value="Ubiquitin-activating_enz"/>
</dbReference>
<dbReference type="GO" id="GO:0016779">
    <property type="term" value="F:nucleotidyltransferase activity"/>
    <property type="evidence" value="ECO:0007669"/>
    <property type="project" value="UniProtKB-KW"/>
</dbReference>
<name>A0A3S1CNB6_9CYAN</name>
<dbReference type="RefSeq" id="WP_127082428.1">
    <property type="nucleotide sequence ID" value="NZ_RSCL01000009.1"/>
</dbReference>
<evidence type="ECO:0000313" key="14">
    <source>
        <dbReference type="Proteomes" id="UP000271624"/>
    </source>
</evidence>
<keyword evidence="7" id="KW-1133">Transmembrane helix</keyword>
<dbReference type="NCBIfam" id="NF005646">
    <property type="entry name" value="PRK07411.1"/>
    <property type="match status" value="1"/>
</dbReference>
<evidence type="ECO:0000256" key="5">
    <source>
        <dbReference type="ARBA" id="ARBA00022741"/>
    </source>
</evidence>
<dbReference type="CDD" id="cd00158">
    <property type="entry name" value="RHOD"/>
    <property type="match status" value="1"/>
</dbReference>
<keyword evidence="5" id="KW-0547">Nucleotide-binding</keyword>
<comment type="caution">
    <text evidence="13">The sequence shown here is derived from an EMBL/GenBank/DDBJ whole genome shotgun (WGS) entry which is preliminary data.</text>
</comment>
<evidence type="ECO:0000256" key="10">
    <source>
        <dbReference type="ARBA" id="ARBA00060757"/>
    </source>
</evidence>
<keyword evidence="8" id="KW-0472">Membrane</keyword>
<dbReference type="EMBL" id="RSCL01000009">
    <property type="protein sequence ID" value="RUT05187.1"/>
    <property type="molecule type" value="Genomic_DNA"/>
</dbReference>
<dbReference type="InterPro" id="IPR000594">
    <property type="entry name" value="ThiF_NAD_FAD-bd"/>
</dbReference>
<dbReference type="FunFam" id="3.40.50.720:FF:000033">
    <property type="entry name" value="Adenylyltransferase and sulfurtransferase MOCS3"/>
    <property type="match status" value="1"/>
</dbReference>
<keyword evidence="6" id="KW-0067">ATP-binding</keyword>
<dbReference type="InterPro" id="IPR001763">
    <property type="entry name" value="Rhodanese-like_dom"/>
</dbReference>
<evidence type="ECO:0000259" key="12">
    <source>
        <dbReference type="PROSITE" id="PS50206"/>
    </source>
</evidence>
<comment type="subcellular location">
    <subcellularLocation>
        <location evidence="1">Membrane</location>
        <topology evidence="1">Single-pass membrane protein</topology>
    </subcellularLocation>
</comment>
<keyword evidence="9" id="KW-0511">Multifunctional enzyme</keyword>
<dbReference type="PANTHER" id="PTHR10953">
    <property type="entry name" value="UBIQUITIN-ACTIVATING ENZYME E1"/>
    <property type="match status" value="1"/>
</dbReference>
<keyword evidence="14" id="KW-1185">Reference proteome</keyword>
<evidence type="ECO:0000256" key="11">
    <source>
        <dbReference type="ARBA" id="ARBA00067503"/>
    </source>
</evidence>
<keyword evidence="4" id="KW-0548">Nucleotidyltransferase</keyword>
<reference evidence="13" key="2">
    <citation type="journal article" date="2019" name="Genome Biol. Evol.">
        <title>Day and night: Metabolic profiles and evolutionary relationships of six axenic non-marine cyanobacteria.</title>
        <authorList>
            <person name="Will S.E."/>
            <person name="Henke P."/>
            <person name="Boedeker C."/>
            <person name="Huang S."/>
            <person name="Brinkmann H."/>
            <person name="Rohde M."/>
            <person name="Jarek M."/>
            <person name="Friedl T."/>
            <person name="Seufert S."/>
            <person name="Schumacher M."/>
            <person name="Overmann J."/>
            <person name="Neumann-Schaal M."/>
            <person name="Petersen J."/>
        </authorList>
    </citation>
    <scope>NUCLEOTIDE SEQUENCE [LARGE SCALE GENOMIC DNA]</scope>
    <source>
        <strain evidence="13">PCC 7102</strain>
    </source>
</reference>
<evidence type="ECO:0000256" key="9">
    <source>
        <dbReference type="ARBA" id="ARBA00023268"/>
    </source>
</evidence>
<dbReference type="Gene3D" id="3.40.50.720">
    <property type="entry name" value="NAD(P)-binding Rossmann-like Domain"/>
    <property type="match status" value="1"/>
</dbReference>
<dbReference type="Proteomes" id="UP000271624">
    <property type="component" value="Unassembled WGS sequence"/>
</dbReference>
<dbReference type="PROSITE" id="PS50206">
    <property type="entry name" value="RHODANESE_3"/>
    <property type="match status" value="1"/>
</dbReference>
<dbReference type="GO" id="GO:0005524">
    <property type="term" value="F:ATP binding"/>
    <property type="evidence" value="ECO:0007669"/>
    <property type="project" value="UniProtKB-KW"/>
</dbReference>
<dbReference type="GO" id="GO:0016020">
    <property type="term" value="C:membrane"/>
    <property type="evidence" value="ECO:0007669"/>
    <property type="project" value="UniProtKB-SubCell"/>
</dbReference>
<dbReference type="OrthoDB" id="9800872at2"/>
<reference evidence="13" key="1">
    <citation type="submission" date="2018-12" db="EMBL/GenBank/DDBJ databases">
        <authorList>
            <person name="Will S."/>
            <person name="Neumann-Schaal M."/>
            <person name="Henke P."/>
        </authorList>
    </citation>
    <scope>NUCLEOTIDE SEQUENCE</scope>
    <source>
        <strain evidence="13">PCC 7102</strain>
    </source>
</reference>
<evidence type="ECO:0000256" key="2">
    <source>
        <dbReference type="ARBA" id="ARBA00022679"/>
    </source>
</evidence>
<dbReference type="AlphaFoldDB" id="A0A3S1CNB6"/>
<dbReference type="CDD" id="cd00757">
    <property type="entry name" value="ThiF_MoeB_HesA_family"/>
    <property type="match status" value="1"/>
</dbReference>
<evidence type="ECO:0000256" key="6">
    <source>
        <dbReference type="ARBA" id="ARBA00022840"/>
    </source>
</evidence>
<dbReference type="GO" id="GO:0008641">
    <property type="term" value="F:ubiquitin-like modifier activating enzyme activity"/>
    <property type="evidence" value="ECO:0007669"/>
    <property type="project" value="InterPro"/>
</dbReference>
<dbReference type="PANTHER" id="PTHR10953:SF102">
    <property type="entry name" value="ADENYLYLTRANSFERASE AND SULFURTRANSFERASE MOCS3"/>
    <property type="match status" value="1"/>
</dbReference>
<keyword evidence="3" id="KW-0812">Transmembrane</keyword>
<protein>
    <recommendedName>
        <fullName evidence="11">Probable adenylyltransferase/sulfurtransferase MoeZ</fullName>
    </recommendedName>
</protein>
<evidence type="ECO:0000256" key="1">
    <source>
        <dbReference type="ARBA" id="ARBA00004167"/>
    </source>
</evidence>
<dbReference type="InterPro" id="IPR045886">
    <property type="entry name" value="ThiF/MoeB/HesA"/>
</dbReference>
<dbReference type="SUPFAM" id="SSF69572">
    <property type="entry name" value="Activating enzymes of the ubiquitin-like proteins"/>
    <property type="match status" value="1"/>
</dbReference>
<keyword evidence="2" id="KW-0808">Transferase</keyword>
<dbReference type="InterPro" id="IPR036873">
    <property type="entry name" value="Rhodanese-like_dom_sf"/>
</dbReference>
<dbReference type="Pfam" id="PF00581">
    <property type="entry name" value="Rhodanese"/>
    <property type="match status" value="1"/>
</dbReference>
<dbReference type="FunFam" id="3.40.250.10:FF:000025">
    <property type="entry name" value="Molybdopterin biosynthesis MoeZ"/>
    <property type="match status" value="1"/>
</dbReference>
<accession>A0A3S1CNB6</accession>
<evidence type="ECO:0000256" key="4">
    <source>
        <dbReference type="ARBA" id="ARBA00022695"/>
    </source>
</evidence>
<evidence type="ECO:0000313" key="13">
    <source>
        <dbReference type="EMBL" id="RUT05187.1"/>
    </source>
</evidence>
<dbReference type="Pfam" id="PF00899">
    <property type="entry name" value="ThiF"/>
    <property type="match status" value="1"/>
</dbReference>
<dbReference type="SMART" id="SM00450">
    <property type="entry name" value="RHOD"/>
    <property type="match status" value="1"/>
</dbReference>
<evidence type="ECO:0000256" key="7">
    <source>
        <dbReference type="ARBA" id="ARBA00022989"/>
    </source>
</evidence>
<feature type="domain" description="Rhodanese" evidence="12">
    <location>
        <begin position="296"/>
        <end position="388"/>
    </location>
</feature>